<dbReference type="EMBL" id="SOFE01000012">
    <property type="protein sequence ID" value="TFB85673.1"/>
    <property type="molecule type" value="Genomic_DNA"/>
</dbReference>
<keyword evidence="1" id="KW-0812">Transmembrane</keyword>
<dbReference type="GO" id="GO:0042925">
    <property type="term" value="F:benzoate transmembrane transporter activity"/>
    <property type="evidence" value="ECO:0007669"/>
    <property type="project" value="InterPro"/>
</dbReference>
<keyword evidence="1" id="KW-0472">Membrane</keyword>
<comment type="caution">
    <text evidence="3">The sequence shown here is derived from an EMBL/GenBank/DDBJ whole genome shotgun (WGS) entry which is preliminary data.</text>
</comment>
<dbReference type="AlphaFoldDB" id="A0A1I3BZ15"/>
<dbReference type="Pfam" id="PF03594">
    <property type="entry name" value="BenE"/>
    <property type="match status" value="1"/>
</dbReference>
<dbReference type="NCBIfam" id="TIGR00843">
    <property type="entry name" value="benE"/>
    <property type="match status" value="1"/>
</dbReference>
<feature type="transmembrane region" description="Helical" evidence="1">
    <location>
        <begin position="205"/>
        <end position="232"/>
    </location>
</feature>
<evidence type="ECO:0000313" key="4">
    <source>
        <dbReference type="Proteomes" id="UP000199681"/>
    </source>
</evidence>
<evidence type="ECO:0000256" key="1">
    <source>
        <dbReference type="SAM" id="Phobius"/>
    </source>
</evidence>
<feature type="transmembrane region" description="Helical" evidence="1">
    <location>
        <begin position="129"/>
        <end position="147"/>
    </location>
</feature>
<feature type="transmembrane region" description="Helical" evidence="1">
    <location>
        <begin position="252"/>
        <end position="282"/>
    </location>
</feature>
<name>A0A1I3BZ15_9MICO</name>
<evidence type="ECO:0000313" key="3">
    <source>
        <dbReference type="EMBL" id="TFB85673.1"/>
    </source>
</evidence>
<dbReference type="PANTHER" id="PTHR30199">
    <property type="entry name" value="MFS FAMILY TRANSPORTER, PREDICTED SUBSTRATE BENZOATE"/>
    <property type="match status" value="1"/>
</dbReference>
<dbReference type="PANTHER" id="PTHR30199:SF0">
    <property type="entry name" value="INNER MEMBRANE PROTEIN YDCO"/>
    <property type="match status" value="1"/>
</dbReference>
<feature type="transmembrane region" description="Helical" evidence="1">
    <location>
        <begin position="50"/>
        <end position="70"/>
    </location>
</feature>
<feature type="transmembrane region" description="Helical" evidence="1">
    <location>
        <begin position="294"/>
        <end position="318"/>
    </location>
</feature>
<feature type="transmembrane region" description="Helical" evidence="1">
    <location>
        <begin position="76"/>
        <end position="92"/>
    </location>
</feature>
<protein>
    <submittedName>
        <fullName evidence="2">Benzoate membrane transport protein</fullName>
    </submittedName>
    <submittedName>
        <fullName evidence="3">Benzoate/H(+) symporter BenE family transporter</fullName>
    </submittedName>
</protein>
<feature type="transmembrane region" description="Helical" evidence="1">
    <location>
        <begin position="358"/>
        <end position="390"/>
    </location>
</feature>
<accession>A0A1I3BZ15</accession>
<gene>
    <name evidence="3" type="primary">benE</name>
    <name evidence="3" type="ORF">E3O11_06795</name>
    <name evidence="2" type="ORF">SAMN05216274_11141</name>
</gene>
<dbReference type="GO" id="GO:0005886">
    <property type="term" value="C:plasma membrane"/>
    <property type="evidence" value="ECO:0007669"/>
    <property type="project" value="TreeGrafter"/>
</dbReference>
<feature type="transmembrane region" description="Helical" evidence="1">
    <location>
        <begin position="177"/>
        <end position="198"/>
    </location>
</feature>
<feature type="transmembrane region" description="Helical" evidence="1">
    <location>
        <begin position="324"/>
        <end position="346"/>
    </location>
</feature>
<dbReference type="RefSeq" id="WP_092450825.1">
    <property type="nucleotide sequence ID" value="NZ_BKAC01000009.1"/>
</dbReference>
<proteinExistence type="predicted"/>
<dbReference type="Proteomes" id="UP000297963">
    <property type="component" value="Unassembled WGS sequence"/>
</dbReference>
<evidence type="ECO:0000313" key="2">
    <source>
        <dbReference type="EMBL" id="SFH67453.1"/>
    </source>
</evidence>
<organism evidence="3 5">
    <name type="scientific">Cryobacterium levicorallinum</name>
    <dbReference type="NCBI Taxonomy" id="995038"/>
    <lineage>
        <taxon>Bacteria</taxon>
        <taxon>Bacillati</taxon>
        <taxon>Actinomycetota</taxon>
        <taxon>Actinomycetes</taxon>
        <taxon>Micrococcales</taxon>
        <taxon>Microbacteriaceae</taxon>
        <taxon>Cryobacterium</taxon>
    </lineage>
</organism>
<reference evidence="3 5" key="2">
    <citation type="submission" date="2019-03" db="EMBL/GenBank/DDBJ databases">
        <title>Genomics of glacier-inhabiting Cryobacterium strains.</title>
        <authorList>
            <person name="Liu Q."/>
            <person name="Xin Y.-H."/>
        </authorList>
    </citation>
    <scope>NUCLEOTIDE SEQUENCE [LARGE SCALE GENOMIC DNA]</scope>
    <source>
        <strain evidence="3 5">Hh34</strain>
    </source>
</reference>
<feature type="transmembrane region" description="Helical" evidence="1">
    <location>
        <begin position="154"/>
        <end position="171"/>
    </location>
</feature>
<dbReference type="Proteomes" id="UP000199681">
    <property type="component" value="Unassembled WGS sequence"/>
</dbReference>
<feature type="transmembrane region" description="Helical" evidence="1">
    <location>
        <begin position="12"/>
        <end position="38"/>
    </location>
</feature>
<keyword evidence="4" id="KW-1185">Reference proteome</keyword>
<feature type="transmembrane region" description="Helical" evidence="1">
    <location>
        <begin position="99"/>
        <end position="117"/>
    </location>
</feature>
<reference evidence="2 4" key="1">
    <citation type="submission" date="2016-10" db="EMBL/GenBank/DDBJ databases">
        <authorList>
            <person name="Varghese N."/>
            <person name="Submissions S."/>
        </authorList>
    </citation>
    <scope>NUCLEOTIDE SEQUENCE [LARGE SCALE GENOMIC DNA]</scope>
    <source>
        <strain evidence="2 4">GMCC 1.11211</strain>
    </source>
</reference>
<dbReference type="EMBL" id="FOPW01000011">
    <property type="protein sequence ID" value="SFH67453.1"/>
    <property type="molecule type" value="Genomic_DNA"/>
</dbReference>
<dbReference type="InterPro" id="IPR004711">
    <property type="entry name" value="Benzoate_Transporter"/>
</dbReference>
<sequence>MSEQSSGASPGVFQPISTGIVAAITGFASSFVLVIAGLRAVGASEAQASSGLLALCLLVGLACIALPLYFRMPISFAWSTPGAALLVAAGATTDNFGAAVGAFLVCGALIVLCGVWPPLGRVITSIPRPLAGAMLAGILFPICLAPIQASIEQPLLAIPVVLVWLVLYRLAPRWAVPMAMVVAAIGIGITAGTGWLSAPTSAPGLVFVAPVFDPLVIVSLGLPLFVVTMAGQNVPGFAVLSTFGYRPPPRSVLVWSGIGTMLGSVFGAHNMNLAAITAALMGSPDAHRDPSKRWIATVASGFGYLVLGLGSGLATALVAASPPILIIAVAGLALLGALVTSVTSALEEPEHRISAMATFLVTASGITIVGIGSAFWGLVVGGIFMLWLGWRRPLGA</sequence>
<evidence type="ECO:0000313" key="5">
    <source>
        <dbReference type="Proteomes" id="UP000297963"/>
    </source>
</evidence>
<dbReference type="STRING" id="995038.SAMN05216274_11141"/>
<keyword evidence="1" id="KW-1133">Transmembrane helix</keyword>